<dbReference type="PANTHER" id="PTHR14577">
    <property type="entry name" value="NUCLEOLAR PROTEIN 12"/>
    <property type="match status" value="1"/>
</dbReference>
<dbReference type="EMBL" id="OU898283">
    <property type="protein sequence ID" value="CAG9839774.1"/>
    <property type="molecule type" value="Genomic_DNA"/>
</dbReference>
<comment type="subcellular location">
    <subcellularLocation>
        <location evidence="1">Nucleus</location>
        <location evidence="1">Nucleolus</location>
    </subcellularLocation>
</comment>
<feature type="compositionally biased region" description="Acidic residues" evidence="7">
    <location>
        <begin position="125"/>
        <end position="143"/>
    </location>
</feature>
<evidence type="ECO:0000313" key="8">
    <source>
        <dbReference type="EMBL" id="CAG9839774.1"/>
    </source>
</evidence>
<proteinExistence type="inferred from homology"/>
<evidence type="ECO:0000256" key="5">
    <source>
        <dbReference type="ARBA" id="ARBA00023242"/>
    </source>
</evidence>
<keyword evidence="5" id="KW-0539">Nucleus</keyword>
<accession>A0A9N9TEB0</accession>
<comment type="similarity">
    <text evidence="2">Belongs to the RRP17 family.</text>
</comment>
<evidence type="ECO:0000256" key="6">
    <source>
        <dbReference type="SAM" id="Coils"/>
    </source>
</evidence>
<reference evidence="8" key="1">
    <citation type="submission" date="2022-01" db="EMBL/GenBank/DDBJ databases">
        <authorList>
            <person name="King R."/>
        </authorList>
    </citation>
    <scope>NUCLEOTIDE SEQUENCE</scope>
</reference>
<dbReference type="Proteomes" id="UP001153709">
    <property type="component" value="Chromosome 8"/>
</dbReference>
<gene>
    <name evidence="8" type="ORF">DIABBA_LOCUS12509</name>
</gene>
<evidence type="ECO:0000256" key="7">
    <source>
        <dbReference type="SAM" id="MobiDB-lite"/>
    </source>
</evidence>
<name>A0A9N9TEB0_DIABA</name>
<feature type="coiled-coil region" evidence="6">
    <location>
        <begin position="38"/>
        <end position="72"/>
    </location>
</feature>
<feature type="compositionally biased region" description="Basic residues" evidence="7">
    <location>
        <begin position="173"/>
        <end position="186"/>
    </location>
</feature>
<feature type="compositionally biased region" description="Basic residues" evidence="7">
    <location>
        <begin position="198"/>
        <end position="226"/>
    </location>
</feature>
<feature type="region of interest" description="Disordered" evidence="7">
    <location>
        <begin position="109"/>
        <end position="232"/>
    </location>
</feature>
<sequence>MRSKNSKGISRKPKNRQNKIHLVFDENKRKEFLTGFHKRKLQRKKEAKEKFEKDLKEERKRIKAEAKESYKKLVQSHKPIPELEDLLSEKYEDDDVTVKVLELSTNDIANQNNWIGANQPRYTESDDDVNESEDETKSDDEIPGMELKRKPVLSKKKQQVVKKFESEKDVRKMLKKQATKNVKKSKVFQMKNKMERQKQKKKSMQLKKERLKVREKKGKGKRGKGRRGTDKD</sequence>
<dbReference type="OrthoDB" id="551633at2759"/>
<feature type="compositionally biased region" description="Basic and acidic residues" evidence="7">
    <location>
        <begin position="162"/>
        <end position="172"/>
    </location>
</feature>
<dbReference type="InterPro" id="IPR019186">
    <property type="entry name" value="Nucleolar_protein_12"/>
</dbReference>
<evidence type="ECO:0000313" key="9">
    <source>
        <dbReference type="Proteomes" id="UP001153709"/>
    </source>
</evidence>
<evidence type="ECO:0000256" key="4">
    <source>
        <dbReference type="ARBA" id="ARBA00023054"/>
    </source>
</evidence>
<keyword evidence="4 6" id="KW-0175">Coiled coil</keyword>
<dbReference type="Pfam" id="PF09805">
    <property type="entry name" value="Nop25"/>
    <property type="match status" value="1"/>
</dbReference>
<feature type="compositionally biased region" description="Basic residues" evidence="7">
    <location>
        <begin position="1"/>
        <end position="19"/>
    </location>
</feature>
<evidence type="ECO:0000256" key="1">
    <source>
        <dbReference type="ARBA" id="ARBA00004604"/>
    </source>
</evidence>
<organism evidence="8 9">
    <name type="scientific">Diabrotica balteata</name>
    <name type="common">Banded cucumber beetle</name>
    <dbReference type="NCBI Taxonomy" id="107213"/>
    <lineage>
        <taxon>Eukaryota</taxon>
        <taxon>Metazoa</taxon>
        <taxon>Ecdysozoa</taxon>
        <taxon>Arthropoda</taxon>
        <taxon>Hexapoda</taxon>
        <taxon>Insecta</taxon>
        <taxon>Pterygota</taxon>
        <taxon>Neoptera</taxon>
        <taxon>Endopterygota</taxon>
        <taxon>Coleoptera</taxon>
        <taxon>Polyphaga</taxon>
        <taxon>Cucujiformia</taxon>
        <taxon>Chrysomeloidea</taxon>
        <taxon>Chrysomelidae</taxon>
        <taxon>Galerucinae</taxon>
        <taxon>Diabroticina</taxon>
        <taxon>Diabroticites</taxon>
        <taxon>Diabrotica</taxon>
    </lineage>
</organism>
<keyword evidence="9" id="KW-1185">Reference proteome</keyword>
<evidence type="ECO:0000256" key="2">
    <source>
        <dbReference type="ARBA" id="ARBA00007175"/>
    </source>
</evidence>
<dbReference type="GO" id="GO:0019843">
    <property type="term" value="F:rRNA binding"/>
    <property type="evidence" value="ECO:0007669"/>
    <property type="project" value="TreeGrafter"/>
</dbReference>
<protein>
    <recommendedName>
        <fullName evidence="3">Nucleolar protein 12</fullName>
    </recommendedName>
</protein>
<feature type="compositionally biased region" description="Polar residues" evidence="7">
    <location>
        <begin position="109"/>
        <end position="122"/>
    </location>
</feature>
<dbReference type="PANTHER" id="PTHR14577:SF0">
    <property type="entry name" value="NUCLEOLAR PROTEIN 12"/>
    <property type="match status" value="1"/>
</dbReference>
<feature type="compositionally biased region" description="Basic residues" evidence="7">
    <location>
        <begin position="150"/>
        <end position="160"/>
    </location>
</feature>
<evidence type="ECO:0000256" key="3">
    <source>
        <dbReference type="ARBA" id="ARBA00015520"/>
    </source>
</evidence>
<feature type="region of interest" description="Disordered" evidence="7">
    <location>
        <begin position="1"/>
        <end position="20"/>
    </location>
</feature>
<dbReference type="AlphaFoldDB" id="A0A9N9TEB0"/>
<dbReference type="GO" id="GO:0005730">
    <property type="term" value="C:nucleolus"/>
    <property type="evidence" value="ECO:0007669"/>
    <property type="project" value="UniProtKB-SubCell"/>
</dbReference>